<comment type="caution">
    <text evidence="2">The sequence shown here is derived from an EMBL/GenBank/DDBJ whole genome shotgun (WGS) entry which is preliminary data.</text>
</comment>
<keyword evidence="3" id="KW-1185">Reference proteome</keyword>
<protein>
    <submittedName>
        <fullName evidence="2">Uncharacterized protein</fullName>
    </submittedName>
</protein>
<evidence type="ECO:0000256" key="1">
    <source>
        <dbReference type="SAM" id="MobiDB-lite"/>
    </source>
</evidence>
<gene>
    <name evidence="2" type="ORF">CKO28_25790</name>
</gene>
<dbReference type="RefSeq" id="WP_200344262.1">
    <property type="nucleotide sequence ID" value="NZ_NRRL01000185.1"/>
</dbReference>
<feature type="region of interest" description="Disordered" evidence="1">
    <location>
        <begin position="113"/>
        <end position="146"/>
    </location>
</feature>
<evidence type="ECO:0000313" key="2">
    <source>
        <dbReference type="EMBL" id="MBK1671417.1"/>
    </source>
</evidence>
<dbReference type="Proteomes" id="UP001296873">
    <property type="component" value="Unassembled WGS sequence"/>
</dbReference>
<reference evidence="2 3" key="1">
    <citation type="journal article" date="2020" name="Microorganisms">
        <title>Osmotic Adaptation and Compatible Solute Biosynthesis of Phototrophic Bacteria as Revealed from Genome Analyses.</title>
        <authorList>
            <person name="Imhoff J.F."/>
            <person name="Rahn T."/>
            <person name="Kunzel S."/>
            <person name="Keller A."/>
            <person name="Neulinger S.C."/>
        </authorList>
    </citation>
    <scope>NUCLEOTIDE SEQUENCE [LARGE SCALE GENOMIC DNA]</scope>
    <source>
        <strain evidence="2 3">DSM 9895</strain>
    </source>
</reference>
<name>A0ABS1DMU4_9PROT</name>
<dbReference type="EMBL" id="NRRL01000185">
    <property type="protein sequence ID" value="MBK1671417.1"/>
    <property type="molecule type" value="Genomic_DNA"/>
</dbReference>
<evidence type="ECO:0000313" key="3">
    <source>
        <dbReference type="Proteomes" id="UP001296873"/>
    </source>
</evidence>
<proteinExistence type="predicted"/>
<sequence>MSNVGPLNVTSNNAAEFRATGENAHVRRWLSEVRSDMTSDACRQVTFYARKLLDILGAETGALVQGPPLQIQARLSHVDLPAHGLSEESRRHLLRAGAALHAAIYDLDTENARRVMDRRTPQRRPSTGGRRPVGDDPLPSGDLLAGIADGRVDAPAQQAATAPVPVDPRNLSESVRPLVEAVNHAVTAQLRLDDDVDVRAVTRAALTPLSARACLQVAVELPHAAALPVPIPAGRAAPTPAEVAAQAIVAVVEQRFADLRPA</sequence>
<organism evidence="2 3">
    <name type="scientific">Rhodovibrio sodomensis</name>
    <dbReference type="NCBI Taxonomy" id="1088"/>
    <lineage>
        <taxon>Bacteria</taxon>
        <taxon>Pseudomonadati</taxon>
        <taxon>Pseudomonadota</taxon>
        <taxon>Alphaproteobacteria</taxon>
        <taxon>Rhodospirillales</taxon>
        <taxon>Rhodovibrionaceae</taxon>
        <taxon>Rhodovibrio</taxon>
    </lineage>
</organism>
<accession>A0ABS1DMU4</accession>